<dbReference type="RefSeq" id="WP_004636784.1">
    <property type="nucleotide sequence ID" value="NZ_APMQ01000028.1"/>
</dbReference>
<proteinExistence type="predicted"/>
<name>R0DZZ4_RALPI</name>
<dbReference type="AlphaFoldDB" id="R0DZZ4"/>
<sequence>MTVTVARTKAGVVIEGEHLQIYLDSISWIEPDDATVAISVAAKSANWDDWANMTYEQRCTFTAAGVELVTTEAGADELRCLRRDCAVPSFRMGFTLTLEPGMRAFLTTELPKIELVSKAGAAVRMAVEPHLARERRQHAQSTITDHEAAIINRIVAKVILDGYTFGDALRYGQWTHDDTWAFSDSGDHPQYAELGAALRKPDVIAAIEASAEVAA</sequence>
<evidence type="ECO:0000313" key="1">
    <source>
        <dbReference type="EMBL" id="ENZ74887.1"/>
    </source>
</evidence>
<dbReference type="Proteomes" id="UP000013280">
    <property type="component" value="Unassembled WGS sequence"/>
</dbReference>
<organism evidence="1 2">
    <name type="scientific">Ralstonia pickettii OR214</name>
    <dbReference type="NCBI Taxonomy" id="1264675"/>
    <lineage>
        <taxon>Bacteria</taxon>
        <taxon>Pseudomonadati</taxon>
        <taxon>Pseudomonadota</taxon>
        <taxon>Betaproteobacteria</taxon>
        <taxon>Burkholderiales</taxon>
        <taxon>Burkholderiaceae</taxon>
        <taxon>Ralstonia</taxon>
    </lineage>
</organism>
<reference evidence="1 2" key="1">
    <citation type="journal article" date="2013" name="Genome Announc.">
        <title>Draft Genome Sequence for Ralstonia sp. Strain OR214, a Bacterium with Potential for Bioremediation.</title>
        <authorList>
            <person name="Utturkar S.M."/>
            <person name="Bollmann A."/>
            <person name="Brzoska R.M."/>
            <person name="Klingeman D.M."/>
            <person name="Epstein S.E."/>
            <person name="Palumbo A.V."/>
            <person name="Brown S.D."/>
        </authorList>
    </citation>
    <scope>NUCLEOTIDE SEQUENCE [LARGE SCALE GENOMIC DNA]</scope>
    <source>
        <strain evidence="1 2">OR214</strain>
    </source>
</reference>
<protein>
    <submittedName>
        <fullName evidence="1">Uncharacterized protein</fullName>
    </submittedName>
</protein>
<evidence type="ECO:0000313" key="2">
    <source>
        <dbReference type="Proteomes" id="UP000013280"/>
    </source>
</evidence>
<dbReference type="EMBL" id="APMQ01000028">
    <property type="protein sequence ID" value="ENZ74887.1"/>
    <property type="molecule type" value="Genomic_DNA"/>
</dbReference>
<accession>R0DZZ4</accession>
<dbReference type="PATRIC" id="fig|1264675.3.peg.5087"/>
<gene>
    <name evidence="1" type="ORF">OR214_05159</name>
</gene>
<comment type="caution">
    <text evidence="1">The sequence shown here is derived from an EMBL/GenBank/DDBJ whole genome shotgun (WGS) entry which is preliminary data.</text>
</comment>